<dbReference type="AlphaFoldDB" id="A0A017TCA6"/>
<evidence type="ECO:0000313" key="2">
    <source>
        <dbReference type="Proteomes" id="UP000019678"/>
    </source>
</evidence>
<dbReference type="RefSeq" id="WP_044240052.1">
    <property type="nucleotide sequence ID" value="NZ_ASRX01000016.1"/>
</dbReference>
<keyword evidence="2" id="KW-1185">Reference proteome</keyword>
<gene>
    <name evidence="1" type="ORF">CAP_1970</name>
</gene>
<comment type="caution">
    <text evidence="1">The sequence shown here is derived from an EMBL/GenBank/DDBJ whole genome shotgun (WGS) entry which is preliminary data.</text>
</comment>
<accession>A0A017TCA6</accession>
<sequence length="208" mass="23591">MSAMSNLDGLFKPSEDAELSHVARLWLQRIRRGEKAQVEIERKRSGLSYGPAMLKIILNGNRRDVQQEAWDTHLSQVLASAKVKAVSEENETLRLALMLSDWFEDPGRRFGDDYFNSVLVAYLKQGPLGEAPSVQDILRYVHANAPYKGGHHYVECRDEVNAIFQRAAQSLLATGYKRNEAERLLVQAVATFLDDRFSVTNRRMLGLL</sequence>
<evidence type="ECO:0000313" key="1">
    <source>
        <dbReference type="EMBL" id="EYF06440.1"/>
    </source>
</evidence>
<reference evidence="1 2" key="1">
    <citation type="submission" date="2013-05" db="EMBL/GenBank/DDBJ databases">
        <title>Genome assembly of Chondromyces apiculatus DSM 436.</title>
        <authorList>
            <person name="Sharma G."/>
            <person name="Khatri I."/>
            <person name="Kaur C."/>
            <person name="Mayilraj S."/>
            <person name="Subramanian S."/>
        </authorList>
    </citation>
    <scope>NUCLEOTIDE SEQUENCE [LARGE SCALE GENOMIC DNA]</scope>
    <source>
        <strain evidence="1 2">DSM 436</strain>
    </source>
</reference>
<organism evidence="1 2">
    <name type="scientific">Chondromyces apiculatus DSM 436</name>
    <dbReference type="NCBI Taxonomy" id="1192034"/>
    <lineage>
        <taxon>Bacteria</taxon>
        <taxon>Pseudomonadati</taxon>
        <taxon>Myxococcota</taxon>
        <taxon>Polyangia</taxon>
        <taxon>Polyangiales</taxon>
        <taxon>Polyangiaceae</taxon>
        <taxon>Chondromyces</taxon>
    </lineage>
</organism>
<dbReference type="STRING" id="1192034.CAP_1970"/>
<dbReference type="eggNOG" id="ENOG5031ENW">
    <property type="taxonomic scope" value="Bacteria"/>
</dbReference>
<dbReference type="Proteomes" id="UP000019678">
    <property type="component" value="Unassembled WGS sequence"/>
</dbReference>
<name>A0A017TCA6_9BACT</name>
<proteinExistence type="predicted"/>
<dbReference type="EMBL" id="ASRX01000016">
    <property type="protein sequence ID" value="EYF06440.1"/>
    <property type="molecule type" value="Genomic_DNA"/>
</dbReference>
<protein>
    <submittedName>
        <fullName evidence="1">Uncharacterized protein</fullName>
    </submittedName>
</protein>